<dbReference type="PANTHER" id="PTHR35569:SF1">
    <property type="entry name" value="CYANAMIDE HYDRATASE DDI2-RELATED"/>
    <property type="match status" value="1"/>
</dbReference>
<name>A0ABY5RZ90_9HYPH</name>
<dbReference type="PANTHER" id="PTHR35569">
    <property type="entry name" value="CYANAMIDE HYDRATASE DDI2-RELATED"/>
    <property type="match status" value="1"/>
</dbReference>
<reference evidence="2" key="1">
    <citation type="submission" date="2022-08" db="EMBL/GenBank/DDBJ databases">
        <title>Microvirga terrae sp. nov., isolated from soil.</title>
        <authorList>
            <person name="Kim K.H."/>
            <person name="Seo Y.L."/>
            <person name="Kim J.M."/>
            <person name="Lee J.K."/>
            <person name="Han D.M."/>
            <person name="Jeon C.O."/>
        </authorList>
    </citation>
    <scope>NUCLEOTIDE SEQUENCE</scope>
    <source>
        <strain evidence="2">R24</strain>
        <plasmid evidence="2">pR24_1</plasmid>
    </source>
</reference>
<feature type="domain" description="HD" evidence="1">
    <location>
        <begin position="31"/>
        <end position="118"/>
    </location>
</feature>
<geneLocation type="plasmid" evidence="2 3">
    <name>pR24_1</name>
</geneLocation>
<organism evidence="2 3">
    <name type="scientific">Microvirga terrae</name>
    <dbReference type="NCBI Taxonomy" id="2740529"/>
    <lineage>
        <taxon>Bacteria</taxon>
        <taxon>Pseudomonadati</taxon>
        <taxon>Pseudomonadota</taxon>
        <taxon>Alphaproteobacteria</taxon>
        <taxon>Hyphomicrobiales</taxon>
        <taxon>Methylobacteriaceae</taxon>
        <taxon>Microvirga</taxon>
    </lineage>
</organism>
<protein>
    <submittedName>
        <fullName evidence="2">HD domain-containing protein</fullName>
    </submittedName>
</protein>
<accession>A0ABY5RZ90</accession>
<proteinExistence type="predicted"/>
<dbReference type="Proteomes" id="UP001017257">
    <property type="component" value="Plasmid pR24_1"/>
</dbReference>
<dbReference type="Gene3D" id="1.10.3210.10">
    <property type="entry name" value="Hypothetical protein af1432"/>
    <property type="match status" value="1"/>
</dbReference>
<keyword evidence="3" id="KW-1185">Reference proteome</keyword>
<dbReference type="RefSeq" id="WP_173945110.1">
    <property type="nucleotide sequence ID" value="NZ_CP102846.1"/>
</dbReference>
<dbReference type="EMBL" id="CP102846">
    <property type="protein sequence ID" value="UVF22578.1"/>
    <property type="molecule type" value="Genomic_DNA"/>
</dbReference>
<evidence type="ECO:0000259" key="1">
    <source>
        <dbReference type="Pfam" id="PF01966"/>
    </source>
</evidence>
<gene>
    <name evidence="2" type="ORF">HPT29_025910</name>
</gene>
<evidence type="ECO:0000313" key="2">
    <source>
        <dbReference type="EMBL" id="UVF22578.1"/>
    </source>
</evidence>
<dbReference type="Pfam" id="PF01966">
    <property type="entry name" value="HD"/>
    <property type="match status" value="1"/>
</dbReference>
<keyword evidence="2" id="KW-0614">Plasmid</keyword>
<dbReference type="InterPro" id="IPR006674">
    <property type="entry name" value="HD_domain"/>
</dbReference>
<sequence>MIITDGIKIPDSKMAREVTQIVRLMESDLLFNHSTRAYFWGALAGQRKGLKYDPELLYTAAMFHDIGLTQSFRESQLRFEVDGANAARDFLQSHGIAERDIDKVWTAIALHTTLGIPEHMDPEIALLQDGVGMDVVGLGYEKYTDNQRDTVVVAYPRGRDFEHRIIDAFYQGQKHRPASTYGTVNEDVIAYKDKNFHHRNFCSMISASLCMHRDHQDS</sequence>
<evidence type="ECO:0000313" key="3">
    <source>
        <dbReference type="Proteomes" id="UP001017257"/>
    </source>
</evidence>
<dbReference type="SUPFAM" id="SSF109604">
    <property type="entry name" value="HD-domain/PDEase-like"/>
    <property type="match status" value="1"/>
</dbReference>